<dbReference type="RefSeq" id="WP_345499292.1">
    <property type="nucleotide sequence ID" value="NZ_BAABJM010000008.1"/>
</dbReference>
<evidence type="ECO:0000256" key="2">
    <source>
        <dbReference type="SAM" id="SignalP"/>
    </source>
</evidence>
<gene>
    <name evidence="3" type="ORF">GCM10023318_56440</name>
</gene>
<dbReference type="Proteomes" id="UP001500603">
    <property type="component" value="Unassembled WGS sequence"/>
</dbReference>
<organism evidence="3 4">
    <name type="scientific">Nocardia callitridis</name>
    <dbReference type="NCBI Taxonomy" id="648753"/>
    <lineage>
        <taxon>Bacteria</taxon>
        <taxon>Bacillati</taxon>
        <taxon>Actinomycetota</taxon>
        <taxon>Actinomycetes</taxon>
        <taxon>Mycobacteriales</taxon>
        <taxon>Nocardiaceae</taxon>
        <taxon>Nocardia</taxon>
    </lineage>
</organism>
<comment type="caution">
    <text evidence="3">The sequence shown here is derived from an EMBL/GenBank/DDBJ whole genome shotgun (WGS) entry which is preliminary data.</text>
</comment>
<evidence type="ECO:0000256" key="1">
    <source>
        <dbReference type="SAM" id="MobiDB-lite"/>
    </source>
</evidence>
<sequence length="92" mass="9839">MVALLAAPPLGGICPAVANAAETAPAHTSITVPVHQNKPQLETLSADEQAALDCKAQGRSGCDEAAYNRAKQKIKKNEKYEGDRNKQKRGRK</sequence>
<feature type="compositionally biased region" description="Basic and acidic residues" evidence="1">
    <location>
        <begin position="75"/>
        <end position="85"/>
    </location>
</feature>
<reference evidence="4" key="1">
    <citation type="journal article" date="2019" name="Int. J. Syst. Evol. Microbiol.">
        <title>The Global Catalogue of Microorganisms (GCM) 10K type strain sequencing project: providing services to taxonomists for standard genome sequencing and annotation.</title>
        <authorList>
            <consortium name="The Broad Institute Genomics Platform"/>
            <consortium name="The Broad Institute Genome Sequencing Center for Infectious Disease"/>
            <person name="Wu L."/>
            <person name="Ma J."/>
        </authorList>
    </citation>
    <scope>NUCLEOTIDE SEQUENCE [LARGE SCALE GENOMIC DNA]</scope>
    <source>
        <strain evidence="4">JCM 18298</strain>
    </source>
</reference>
<protein>
    <submittedName>
        <fullName evidence="3">Uncharacterized protein</fullName>
    </submittedName>
</protein>
<keyword evidence="4" id="KW-1185">Reference proteome</keyword>
<feature type="signal peptide" evidence="2">
    <location>
        <begin position="1"/>
        <end position="20"/>
    </location>
</feature>
<dbReference type="EMBL" id="BAABJM010000008">
    <property type="protein sequence ID" value="GAA5067384.1"/>
    <property type="molecule type" value="Genomic_DNA"/>
</dbReference>
<proteinExistence type="predicted"/>
<keyword evidence="2" id="KW-0732">Signal</keyword>
<evidence type="ECO:0000313" key="4">
    <source>
        <dbReference type="Proteomes" id="UP001500603"/>
    </source>
</evidence>
<feature type="chain" id="PRO_5046775583" evidence="2">
    <location>
        <begin position="21"/>
        <end position="92"/>
    </location>
</feature>
<feature type="region of interest" description="Disordered" evidence="1">
    <location>
        <begin position="73"/>
        <end position="92"/>
    </location>
</feature>
<name>A0ABP9KWX3_9NOCA</name>
<evidence type="ECO:0000313" key="3">
    <source>
        <dbReference type="EMBL" id="GAA5067384.1"/>
    </source>
</evidence>
<accession>A0ABP9KWX3</accession>